<name>A0A6J5SQU4_9CAUD</name>
<gene>
    <name evidence="1" type="ORF">UFOVP1143_14</name>
    <name evidence="2" type="ORF">UFOVP1504_8</name>
</gene>
<reference evidence="2" key="1">
    <citation type="submission" date="2020-05" db="EMBL/GenBank/DDBJ databases">
        <authorList>
            <person name="Chiriac C."/>
            <person name="Salcher M."/>
            <person name="Ghai R."/>
            <person name="Kavagutti S V."/>
        </authorList>
    </citation>
    <scope>NUCLEOTIDE SEQUENCE</scope>
</reference>
<protein>
    <submittedName>
        <fullName evidence="2">Uncharacterized protein</fullName>
    </submittedName>
</protein>
<sequence length="94" mass="10581">MYEIKQPEETYDLVIAELLGVINKITASNKRLQAVIVEYQEMVRVYEDSVITLKDERDRARSIAATLEAECAACWGPVHAETLHGIRKGLDYGA</sequence>
<organism evidence="2">
    <name type="scientific">uncultured Caudovirales phage</name>
    <dbReference type="NCBI Taxonomy" id="2100421"/>
    <lineage>
        <taxon>Viruses</taxon>
        <taxon>Duplodnaviria</taxon>
        <taxon>Heunggongvirae</taxon>
        <taxon>Uroviricota</taxon>
        <taxon>Caudoviricetes</taxon>
        <taxon>Peduoviridae</taxon>
        <taxon>Maltschvirus</taxon>
        <taxon>Maltschvirus maltsch</taxon>
    </lineage>
</organism>
<dbReference type="EMBL" id="LR797083">
    <property type="protein sequence ID" value="CAB4185943.1"/>
    <property type="molecule type" value="Genomic_DNA"/>
</dbReference>
<evidence type="ECO:0000313" key="2">
    <source>
        <dbReference type="EMBL" id="CAB4216991.1"/>
    </source>
</evidence>
<proteinExistence type="predicted"/>
<evidence type="ECO:0000313" key="1">
    <source>
        <dbReference type="EMBL" id="CAB4185943.1"/>
    </source>
</evidence>
<dbReference type="EMBL" id="LR797439">
    <property type="protein sequence ID" value="CAB4216991.1"/>
    <property type="molecule type" value="Genomic_DNA"/>
</dbReference>
<accession>A0A6J5SQU4</accession>